<evidence type="ECO:0000313" key="7">
    <source>
        <dbReference type="Proteomes" id="UP001633002"/>
    </source>
</evidence>
<evidence type="ECO:0000313" key="6">
    <source>
        <dbReference type="EMBL" id="KAL3688763.1"/>
    </source>
</evidence>
<feature type="compositionally biased region" description="Low complexity" evidence="4">
    <location>
        <begin position="396"/>
        <end position="412"/>
    </location>
</feature>
<accession>A0ABD3HBM3</accession>
<dbReference type="AlphaFoldDB" id="A0ABD3HBM3"/>
<evidence type="ECO:0000256" key="1">
    <source>
        <dbReference type="ARBA" id="ARBA00010845"/>
    </source>
</evidence>
<reference evidence="6 7" key="1">
    <citation type="submission" date="2024-09" db="EMBL/GenBank/DDBJ databases">
        <title>Chromosome-scale assembly of Riccia sorocarpa.</title>
        <authorList>
            <person name="Paukszto L."/>
        </authorList>
    </citation>
    <scope>NUCLEOTIDE SEQUENCE [LARGE SCALE GENOMIC DNA]</scope>
    <source>
        <strain evidence="6">LP-2024</strain>
        <tissue evidence="6">Aerial parts of the thallus</tissue>
    </source>
</reference>
<feature type="compositionally biased region" description="Polar residues" evidence="4">
    <location>
        <begin position="429"/>
        <end position="456"/>
    </location>
</feature>
<evidence type="ECO:0000259" key="5">
    <source>
        <dbReference type="Pfam" id="PF07557"/>
    </source>
</evidence>
<evidence type="ECO:0000256" key="3">
    <source>
        <dbReference type="SAM" id="Coils"/>
    </source>
</evidence>
<dbReference type="PANTHER" id="PTHR34373">
    <property type="entry name" value="SHUGOSHIN 2"/>
    <property type="match status" value="1"/>
</dbReference>
<evidence type="ECO:0000256" key="2">
    <source>
        <dbReference type="ARBA" id="ARBA00022829"/>
    </source>
</evidence>
<sequence>MWVLRLSCGVGSVQLRRSSRSRGSDIFRSFRLLAVELQGFCTVIALSIIARPLSYSSTSLSFALPDRGSLRMRRLLSTVHLLQLVCDRCVIYALNSLGVCPPELDLSAGSSEILQGVVKVEACSASEASILIIRTQREADDMGNERTIREILNTPSQRRRRLSNITNLSLSANWSSISREDSLLKSCSKSNDSQLQKENMALRKSLAEKEDALEELARRFEELQKDHRRLSQVNVEIISFNTRLSKNRLLNHEFKQLTFAYKTQISELQLKLEETQDQLKRLREERECTEPLRLRRARSQMYRRHSTSGRILVETDWGGSSSTKVTPQSPAAEESVSRAGVRRRSGRFVLPKEIASEVDTNPEPVPGSIRHINKKSDLIGLEPMEEIPGEETSPRNSSSGTSTSSNSLGDSSSKGRLISEPKRSRTDEPTASSATSRSTDPSGPSGRGRSQPNKASKLNLVPPEPQKLATSSSDPHFSRRAKIPQVSGTGRPVRRAVENVSTYREPPLNTKMRRAT</sequence>
<keyword evidence="3" id="KW-0175">Coiled coil</keyword>
<evidence type="ECO:0000256" key="4">
    <source>
        <dbReference type="SAM" id="MobiDB-lite"/>
    </source>
</evidence>
<feature type="compositionally biased region" description="Polar residues" evidence="4">
    <location>
        <begin position="318"/>
        <end position="329"/>
    </location>
</feature>
<feature type="region of interest" description="Disordered" evidence="4">
    <location>
        <begin position="314"/>
        <end position="516"/>
    </location>
</feature>
<protein>
    <recommendedName>
        <fullName evidence="5">Shugoshin C-terminal domain-containing protein</fullName>
    </recommendedName>
</protein>
<organism evidence="6 7">
    <name type="scientific">Riccia sorocarpa</name>
    <dbReference type="NCBI Taxonomy" id="122646"/>
    <lineage>
        <taxon>Eukaryota</taxon>
        <taxon>Viridiplantae</taxon>
        <taxon>Streptophyta</taxon>
        <taxon>Embryophyta</taxon>
        <taxon>Marchantiophyta</taxon>
        <taxon>Marchantiopsida</taxon>
        <taxon>Marchantiidae</taxon>
        <taxon>Marchantiales</taxon>
        <taxon>Ricciaceae</taxon>
        <taxon>Riccia</taxon>
    </lineage>
</organism>
<gene>
    <name evidence="6" type="ORF">R1sor_015072</name>
</gene>
<dbReference type="InterPro" id="IPR011515">
    <property type="entry name" value="Shugoshin_C"/>
</dbReference>
<feature type="domain" description="Shugoshin C-terminal" evidence="5">
    <location>
        <begin position="490"/>
        <end position="514"/>
    </location>
</feature>
<comment type="similarity">
    <text evidence="1">Belongs to the shugoshin family.</text>
</comment>
<name>A0ABD3HBM3_9MARC</name>
<proteinExistence type="inferred from homology"/>
<keyword evidence="2" id="KW-0159">Chromosome partition</keyword>
<comment type="caution">
    <text evidence="6">The sequence shown here is derived from an EMBL/GenBank/DDBJ whole genome shotgun (WGS) entry which is preliminary data.</text>
</comment>
<feature type="compositionally biased region" description="Basic and acidic residues" evidence="4">
    <location>
        <begin position="417"/>
        <end position="428"/>
    </location>
</feature>
<keyword evidence="7" id="KW-1185">Reference proteome</keyword>
<dbReference type="InterPro" id="IPR044693">
    <property type="entry name" value="SGO_plant"/>
</dbReference>
<dbReference type="PANTHER" id="PTHR34373:SF9">
    <property type="entry name" value="SHUGOSHIN 2"/>
    <property type="match status" value="1"/>
</dbReference>
<dbReference type="EMBL" id="JBJQOH010000004">
    <property type="protein sequence ID" value="KAL3688763.1"/>
    <property type="molecule type" value="Genomic_DNA"/>
</dbReference>
<dbReference type="GO" id="GO:0007059">
    <property type="term" value="P:chromosome segregation"/>
    <property type="evidence" value="ECO:0007669"/>
    <property type="project" value="UniProtKB-KW"/>
</dbReference>
<dbReference type="Pfam" id="PF07557">
    <property type="entry name" value="Shugoshin_C"/>
    <property type="match status" value="1"/>
</dbReference>
<dbReference type="Proteomes" id="UP001633002">
    <property type="component" value="Unassembled WGS sequence"/>
</dbReference>
<feature type="coiled-coil region" evidence="3">
    <location>
        <begin position="195"/>
        <end position="233"/>
    </location>
</feature>